<keyword evidence="2" id="KW-1185">Reference proteome</keyword>
<dbReference type="AlphaFoldDB" id="A0A4Y2SBJ8"/>
<comment type="caution">
    <text evidence="1">The sequence shown here is derived from an EMBL/GenBank/DDBJ whole genome shotgun (WGS) entry which is preliminary data.</text>
</comment>
<name>A0A4Y2SBJ8_ARAVE</name>
<evidence type="ECO:0000313" key="1">
    <source>
        <dbReference type="EMBL" id="GBN85437.1"/>
    </source>
</evidence>
<organism evidence="1 2">
    <name type="scientific">Araneus ventricosus</name>
    <name type="common">Orbweaver spider</name>
    <name type="synonym">Epeira ventricosa</name>
    <dbReference type="NCBI Taxonomy" id="182803"/>
    <lineage>
        <taxon>Eukaryota</taxon>
        <taxon>Metazoa</taxon>
        <taxon>Ecdysozoa</taxon>
        <taxon>Arthropoda</taxon>
        <taxon>Chelicerata</taxon>
        <taxon>Arachnida</taxon>
        <taxon>Araneae</taxon>
        <taxon>Araneomorphae</taxon>
        <taxon>Entelegynae</taxon>
        <taxon>Araneoidea</taxon>
        <taxon>Araneidae</taxon>
        <taxon>Araneus</taxon>
    </lineage>
</organism>
<proteinExistence type="predicted"/>
<evidence type="ECO:0000313" key="2">
    <source>
        <dbReference type="Proteomes" id="UP000499080"/>
    </source>
</evidence>
<sequence length="104" mass="11999">MLWDTDRYYLQMLLLDKSGAVDFDDLKTVIGIFCEPAPSFALAKNSIQIPGDENGSLSMLELFCLQDGWSYEMHQDFLEICLKMRRTRILGLELFCESYKESVS</sequence>
<dbReference type="Proteomes" id="UP000499080">
    <property type="component" value="Unassembled WGS sequence"/>
</dbReference>
<reference evidence="1 2" key="1">
    <citation type="journal article" date="2019" name="Sci. Rep.">
        <title>Orb-weaving spider Araneus ventricosus genome elucidates the spidroin gene catalogue.</title>
        <authorList>
            <person name="Kono N."/>
            <person name="Nakamura H."/>
            <person name="Ohtoshi R."/>
            <person name="Moran D.A.P."/>
            <person name="Shinohara A."/>
            <person name="Yoshida Y."/>
            <person name="Fujiwara M."/>
            <person name="Mori M."/>
            <person name="Tomita M."/>
            <person name="Arakawa K."/>
        </authorList>
    </citation>
    <scope>NUCLEOTIDE SEQUENCE [LARGE SCALE GENOMIC DNA]</scope>
</reference>
<accession>A0A4Y2SBJ8</accession>
<gene>
    <name evidence="1" type="ORF">AVEN_6180_1</name>
</gene>
<dbReference type="EMBL" id="BGPR01020767">
    <property type="protein sequence ID" value="GBN85437.1"/>
    <property type="molecule type" value="Genomic_DNA"/>
</dbReference>
<protein>
    <submittedName>
        <fullName evidence="1">Uncharacterized protein</fullName>
    </submittedName>
</protein>